<dbReference type="Gene3D" id="1.10.10.60">
    <property type="entry name" value="Homeodomain-like"/>
    <property type="match status" value="1"/>
</dbReference>
<dbReference type="Gene3D" id="3.40.50.2300">
    <property type="match status" value="1"/>
</dbReference>
<dbReference type="SUPFAM" id="SSF52172">
    <property type="entry name" value="CheY-like"/>
    <property type="match status" value="1"/>
</dbReference>
<evidence type="ECO:0000256" key="5">
    <source>
        <dbReference type="ARBA" id="ARBA00023159"/>
    </source>
</evidence>
<dbReference type="GO" id="GO:0000160">
    <property type="term" value="P:phosphorelay signal transduction system"/>
    <property type="evidence" value="ECO:0007669"/>
    <property type="project" value="InterPro"/>
</dbReference>
<dbReference type="Gene3D" id="3.40.50.300">
    <property type="entry name" value="P-loop containing nucleotide triphosphate hydrolases"/>
    <property type="match status" value="1"/>
</dbReference>
<dbReference type="Pfam" id="PF00072">
    <property type="entry name" value="Response_reg"/>
    <property type="match status" value="1"/>
</dbReference>
<dbReference type="InterPro" id="IPR002197">
    <property type="entry name" value="HTH_Fis"/>
</dbReference>
<keyword evidence="2" id="KW-0067">ATP-binding</keyword>
<dbReference type="InterPro" id="IPR025943">
    <property type="entry name" value="Sigma_54_int_dom_ATP-bd_2"/>
</dbReference>
<dbReference type="Gene3D" id="1.10.8.60">
    <property type="match status" value="1"/>
</dbReference>
<dbReference type="SUPFAM" id="SSF52540">
    <property type="entry name" value="P-loop containing nucleoside triphosphate hydrolases"/>
    <property type="match status" value="1"/>
</dbReference>
<dbReference type="InterPro" id="IPR009057">
    <property type="entry name" value="Homeodomain-like_sf"/>
</dbReference>
<evidence type="ECO:0000313" key="11">
    <source>
        <dbReference type="Proteomes" id="UP000178187"/>
    </source>
</evidence>
<name>A0A1G1L0Z8_9BACT</name>
<dbReference type="InterPro" id="IPR025662">
    <property type="entry name" value="Sigma_54_int_dom_ATP-bd_1"/>
</dbReference>
<dbReference type="SUPFAM" id="SSF46689">
    <property type="entry name" value="Homeodomain-like"/>
    <property type="match status" value="1"/>
</dbReference>
<evidence type="ECO:0000256" key="1">
    <source>
        <dbReference type="ARBA" id="ARBA00022741"/>
    </source>
</evidence>
<dbReference type="Pfam" id="PF00158">
    <property type="entry name" value="Sigma54_activat"/>
    <property type="match status" value="1"/>
</dbReference>
<keyword evidence="3" id="KW-0805">Transcription regulation</keyword>
<gene>
    <name evidence="10" type="ORF">A3G33_07970</name>
</gene>
<dbReference type="GO" id="GO:0043565">
    <property type="term" value="F:sequence-specific DNA binding"/>
    <property type="evidence" value="ECO:0007669"/>
    <property type="project" value="InterPro"/>
</dbReference>
<evidence type="ECO:0000256" key="3">
    <source>
        <dbReference type="ARBA" id="ARBA00023015"/>
    </source>
</evidence>
<dbReference type="PROSITE" id="PS00676">
    <property type="entry name" value="SIGMA54_INTERACT_2"/>
    <property type="match status" value="1"/>
</dbReference>
<dbReference type="InterPro" id="IPR003593">
    <property type="entry name" value="AAA+_ATPase"/>
</dbReference>
<dbReference type="AlphaFoldDB" id="A0A1G1L0Z8"/>
<dbReference type="PROSITE" id="PS50045">
    <property type="entry name" value="SIGMA54_INTERACT_4"/>
    <property type="match status" value="1"/>
</dbReference>
<evidence type="ECO:0000259" key="8">
    <source>
        <dbReference type="PROSITE" id="PS50045"/>
    </source>
</evidence>
<dbReference type="PRINTS" id="PR01590">
    <property type="entry name" value="HTHFIS"/>
</dbReference>
<sequence>MTQTLTRSILIVEDDQLVRESLRDVLSVEGYTVETAADGKEGIRKLEDESFDLALVDMRLPQVSGIDVLKTVKEKYPKLDIIMMTSFGTIETAIEAMRLGATDYLTKPINDDEIRTLLDRIFGPKTLEHEDGHVRKEFVEKKDGFHNLIGEAPKMQKIYSIIRAICDTDTTVFLKGESGTGKGMVAQAIHYSDPARRNGPFIEVSCGAIPRELLESELFGHVKGAFTSAVRDRIGRFELADGGTILLDEIDSLPPYLQVKLLRALQQKVFEKVGDTKTISVDVRIIAATNRDLTEEIKNGNFREDLYYRLNVITLEVPPLRERKSDIPALIQHFIRLYNEKAKRNIAGVSREAMNLLMSYDWPGNVRELENFLERAVVLSTSNVLDQSSFPDGFAETPGNVQASQSAAQMSLKEALREPEKRIIVRALEYSGWNRQKAAAVLQINRTTLYNKMKEHKLL</sequence>
<reference evidence="10 11" key="1">
    <citation type="journal article" date="2016" name="Nat. Commun.">
        <title>Thousands of microbial genomes shed light on interconnected biogeochemical processes in an aquifer system.</title>
        <authorList>
            <person name="Anantharaman K."/>
            <person name="Brown C.T."/>
            <person name="Hug L.A."/>
            <person name="Sharon I."/>
            <person name="Castelle C.J."/>
            <person name="Probst A.J."/>
            <person name="Thomas B.C."/>
            <person name="Singh A."/>
            <person name="Wilkins M.J."/>
            <person name="Karaoz U."/>
            <person name="Brodie E.L."/>
            <person name="Williams K.H."/>
            <person name="Hubbard S.S."/>
            <person name="Banfield J.F."/>
        </authorList>
    </citation>
    <scope>NUCLEOTIDE SEQUENCE [LARGE SCALE GENOMIC DNA]</scope>
</reference>
<dbReference type="CDD" id="cd00009">
    <property type="entry name" value="AAA"/>
    <property type="match status" value="1"/>
</dbReference>
<accession>A0A1G1L0Z8</accession>
<protein>
    <recommendedName>
        <fullName evidence="12">Sigma-54-dependent Fis family transcriptional regulator</fullName>
    </recommendedName>
</protein>
<evidence type="ECO:0000259" key="9">
    <source>
        <dbReference type="PROSITE" id="PS50110"/>
    </source>
</evidence>
<dbReference type="Proteomes" id="UP000178187">
    <property type="component" value="Unassembled WGS sequence"/>
</dbReference>
<feature type="domain" description="Sigma-54 factor interaction" evidence="8">
    <location>
        <begin position="148"/>
        <end position="378"/>
    </location>
</feature>
<dbReference type="PANTHER" id="PTHR32071">
    <property type="entry name" value="TRANSCRIPTIONAL REGULATORY PROTEIN"/>
    <property type="match status" value="1"/>
</dbReference>
<feature type="modified residue" description="4-aspartylphosphate" evidence="7">
    <location>
        <position position="57"/>
    </location>
</feature>
<dbReference type="InterPro" id="IPR027417">
    <property type="entry name" value="P-loop_NTPase"/>
</dbReference>
<dbReference type="InterPro" id="IPR011006">
    <property type="entry name" value="CheY-like_superfamily"/>
</dbReference>
<keyword evidence="1" id="KW-0547">Nucleotide-binding</keyword>
<keyword evidence="5" id="KW-0010">Activator</keyword>
<dbReference type="InterPro" id="IPR025944">
    <property type="entry name" value="Sigma_54_int_dom_CS"/>
</dbReference>
<feature type="domain" description="Response regulatory" evidence="9">
    <location>
        <begin position="8"/>
        <end position="122"/>
    </location>
</feature>
<keyword evidence="6" id="KW-0804">Transcription</keyword>
<comment type="caution">
    <text evidence="10">The sequence shown here is derived from an EMBL/GenBank/DDBJ whole genome shotgun (WGS) entry which is preliminary data.</text>
</comment>
<dbReference type="InterPro" id="IPR001789">
    <property type="entry name" value="Sig_transdc_resp-reg_receiver"/>
</dbReference>
<proteinExistence type="predicted"/>
<dbReference type="PANTHER" id="PTHR32071:SF113">
    <property type="entry name" value="ALGINATE BIOSYNTHESIS TRANSCRIPTIONAL REGULATORY PROTEIN ALGB"/>
    <property type="match status" value="1"/>
</dbReference>
<organism evidence="10 11">
    <name type="scientific">Candidatus Danuiimicrobium aquiferis</name>
    <dbReference type="NCBI Taxonomy" id="1801832"/>
    <lineage>
        <taxon>Bacteria</taxon>
        <taxon>Pseudomonadati</taxon>
        <taxon>Candidatus Omnitrophota</taxon>
        <taxon>Candidatus Danuiimicrobium</taxon>
    </lineage>
</organism>
<dbReference type="FunFam" id="1.10.8.60:FF:000014">
    <property type="entry name" value="DNA-binding transcriptional regulator NtrC"/>
    <property type="match status" value="1"/>
</dbReference>
<dbReference type="SMART" id="SM00448">
    <property type="entry name" value="REC"/>
    <property type="match status" value="1"/>
</dbReference>
<evidence type="ECO:0008006" key="12">
    <source>
        <dbReference type="Google" id="ProtNLM"/>
    </source>
</evidence>
<evidence type="ECO:0000313" key="10">
    <source>
        <dbReference type="EMBL" id="OGW98816.1"/>
    </source>
</evidence>
<dbReference type="Pfam" id="PF25601">
    <property type="entry name" value="AAA_lid_14"/>
    <property type="match status" value="1"/>
</dbReference>
<dbReference type="InterPro" id="IPR002078">
    <property type="entry name" value="Sigma_54_int"/>
</dbReference>
<evidence type="ECO:0000256" key="4">
    <source>
        <dbReference type="ARBA" id="ARBA00023125"/>
    </source>
</evidence>
<evidence type="ECO:0000256" key="7">
    <source>
        <dbReference type="PROSITE-ProRule" id="PRU00169"/>
    </source>
</evidence>
<keyword evidence="7" id="KW-0597">Phosphoprotein</keyword>
<dbReference type="PROSITE" id="PS00675">
    <property type="entry name" value="SIGMA54_INTERACT_1"/>
    <property type="match status" value="1"/>
</dbReference>
<dbReference type="Pfam" id="PF02954">
    <property type="entry name" value="HTH_8"/>
    <property type="match status" value="1"/>
</dbReference>
<dbReference type="SMART" id="SM00382">
    <property type="entry name" value="AAA"/>
    <property type="match status" value="1"/>
</dbReference>
<dbReference type="FunFam" id="3.40.50.300:FF:000006">
    <property type="entry name" value="DNA-binding transcriptional regulator NtrC"/>
    <property type="match status" value="1"/>
</dbReference>
<dbReference type="PROSITE" id="PS50110">
    <property type="entry name" value="RESPONSE_REGULATORY"/>
    <property type="match status" value="1"/>
</dbReference>
<dbReference type="GO" id="GO:0006355">
    <property type="term" value="P:regulation of DNA-templated transcription"/>
    <property type="evidence" value="ECO:0007669"/>
    <property type="project" value="InterPro"/>
</dbReference>
<evidence type="ECO:0000256" key="2">
    <source>
        <dbReference type="ARBA" id="ARBA00022840"/>
    </source>
</evidence>
<dbReference type="GO" id="GO:0005524">
    <property type="term" value="F:ATP binding"/>
    <property type="evidence" value="ECO:0007669"/>
    <property type="project" value="UniProtKB-KW"/>
</dbReference>
<dbReference type="PROSITE" id="PS00688">
    <property type="entry name" value="SIGMA54_INTERACT_3"/>
    <property type="match status" value="1"/>
</dbReference>
<dbReference type="InterPro" id="IPR058031">
    <property type="entry name" value="AAA_lid_NorR"/>
</dbReference>
<evidence type="ECO:0000256" key="6">
    <source>
        <dbReference type="ARBA" id="ARBA00023163"/>
    </source>
</evidence>
<keyword evidence="4" id="KW-0238">DNA-binding</keyword>
<dbReference type="EMBL" id="MHFR01000026">
    <property type="protein sequence ID" value="OGW98816.1"/>
    <property type="molecule type" value="Genomic_DNA"/>
</dbReference>